<comment type="caution">
    <text evidence="1">The sequence shown here is derived from an EMBL/GenBank/DDBJ whole genome shotgun (WGS) entry which is preliminary data.</text>
</comment>
<sequence length="169" mass="19413">MAGKVDRGLWLHDRALLHQAQLISKNPNLSSSSSSSSTLLIRIEEVVADAGLMLFSNPSSFNNLNSLSSSCNNEASTSLHNQRITLEKKKKKLIWSWKTYDRESIVKRLQDRDRTCPHTLLDIEEIVMIPNLLIKDMIMVWRSRNVGEPFDFSKDEELTEPKRRNLVSF</sequence>
<dbReference type="Proteomes" id="UP001056120">
    <property type="component" value="Linkage Group LG20"/>
</dbReference>
<reference evidence="2" key="1">
    <citation type="journal article" date="2022" name="Mol. Ecol. Resour.">
        <title>The genomes of chicory, endive, great burdock and yacon provide insights into Asteraceae palaeo-polyploidization history and plant inulin production.</title>
        <authorList>
            <person name="Fan W."/>
            <person name="Wang S."/>
            <person name="Wang H."/>
            <person name="Wang A."/>
            <person name="Jiang F."/>
            <person name="Liu H."/>
            <person name="Zhao H."/>
            <person name="Xu D."/>
            <person name="Zhang Y."/>
        </authorList>
    </citation>
    <scope>NUCLEOTIDE SEQUENCE [LARGE SCALE GENOMIC DNA]</scope>
    <source>
        <strain evidence="2">cv. Yunnan</strain>
    </source>
</reference>
<accession>A0ACB9D6I8</accession>
<protein>
    <submittedName>
        <fullName evidence="1">Uncharacterized protein</fullName>
    </submittedName>
</protein>
<keyword evidence="2" id="KW-1185">Reference proteome</keyword>
<evidence type="ECO:0000313" key="1">
    <source>
        <dbReference type="EMBL" id="KAI3742078.1"/>
    </source>
</evidence>
<name>A0ACB9D6I8_9ASTR</name>
<organism evidence="1 2">
    <name type="scientific">Smallanthus sonchifolius</name>
    <dbReference type="NCBI Taxonomy" id="185202"/>
    <lineage>
        <taxon>Eukaryota</taxon>
        <taxon>Viridiplantae</taxon>
        <taxon>Streptophyta</taxon>
        <taxon>Embryophyta</taxon>
        <taxon>Tracheophyta</taxon>
        <taxon>Spermatophyta</taxon>
        <taxon>Magnoliopsida</taxon>
        <taxon>eudicotyledons</taxon>
        <taxon>Gunneridae</taxon>
        <taxon>Pentapetalae</taxon>
        <taxon>asterids</taxon>
        <taxon>campanulids</taxon>
        <taxon>Asterales</taxon>
        <taxon>Asteraceae</taxon>
        <taxon>Asteroideae</taxon>
        <taxon>Heliantheae alliance</taxon>
        <taxon>Millerieae</taxon>
        <taxon>Smallanthus</taxon>
    </lineage>
</organism>
<evidence type="ECO:0000313" key="2">
    <source>
        <dbReference type="Proteomes" id="UP001056120"/>
    </source>
</evidence>
<proteinExistence type="predicted"/>
<dbReference type="EMBL" id="CM042037">
    <property type="protein sequence ID" value="KAI3742078.1"/>
    <property type="molecule type" value="Genomic_DNA"/>
</dbReference>
<reference evidence="1 2" key="2">
    <citation type="journal article" date="2022" name="Mol. Ecol. Resour.">
        <title>The genomes of chicory, endive, great burdock and yacon provide insights into Asteraceae paleo-polyploidization history and plant inulin production.</title>
        <authorList>
            <person name="Fan W."/>
            <person name="Wang S."/>
            <person name="Wang H."/>
            <person name="Wang A."/>
            <person name="Jiang F."/>
            <person name="Liu H."/>
            <person name="Zhao H."/>
            <person name="Xu D."/>
            <person name="Zhang Y."/>
        </authorList>
    </citation>
    <scope>NUCLEOTIDE SEQUENCE [LARGE SCALE GENOMIC DNA]</scope>
    <source>
        <strain evidence="2">cv. Yunnan</strain>
        <tissue evidence="1">Leaves</tissue>
    </source>
</reference>
<gene>
    <name evidence="1" type="ORF">L1987_59758</name>
</gene>